<name>A0ABY4PL38_9ACTN</name>
<protein>
    <submittedName>
        <fullName evidence="2">DUF6233 domain-containing protein</fullName>
    </submittedName>
</protein>
<dbReference type="Proteomes" id="UP000829992">
    <property type="component" value="Chromosome"/>
</dbReference>
<evidence type="ECO:0000256" key="1">
    <source>
        <dbReference type="SAM" id="MobiDB-lite"/>
    </source>
</evidence>
<feature type="region of interest" description="Disordered" evidence="1">
    <location>
        <begin position="42"/>
        <end position="73"/>
    </location>
</feature>
<evidence type="ECO:0000313" key="2">
    <source>
        <dbReference type="EMBL" id="UQT53683.1"/>
    </source>
</evidence>
<dbReference type="InterPro" id="IPR046200">
    <property type="entry name" value="DUF6233"/>
</dbReference>
<sequence>MAGKRPRGITKEQARRALYEQVDACPQGQPDTELDVLGCRSSQPRHHLPARHAPTVHGRRRRPRGSQQSLRYM</sequence>
<dbReference type="EMBL" id="CP097289">
    <property type="protein sequence ID" value="UQT53683.1"/>
    <property type="molecule type" value="Genomic_DNA"/>
</dbReference>
<gene>
    <name evidence="2" type="ORF">M4V62_00520</name>
</gene>
<evidence type="ECO:0000313" key="3">
    <source>
        <dbReference type="Proteomes" id="UP000829992"/>
    </source>
</evidence>
<proteinExistence type="predicted"/>
<keyword evidence="3" id="KW-1185">Reference proteome</keyword>
<accession>A0ABY4PL38</accession>
<dbReference type="Pfam" id="PF19746">
    <property type="entry name" value="DUF6233"/>
    <property type="match status" value="1"/>
</dbReference>
<organism evidence="2 3">
    <name type="scientific">Streptomyces durmitorensis</name>
    <dbReference type="NCBI Taxonomy" id="319947"/>
    <lineage>
        <taxon>Bacteria</taxon>
        <taxon>Bacillati</taxon>
        <taxon>Actinomycetota</taxon>
        <taxon>Actinomycetes</taxon>
        <taxon>Kitasatosporales</taxon>
        <taxon>Streptomycetaceae</taxon>
        <taxon>Streptomyces</taxon>
    </lineage>
</organism>
<dbReference type="RefSeq" id="WP_249585181.1">
    <property type="nucleotide sequence ID" value="NZ_BAAAQL010000039.1"/>
</dbReference>
<reference evidence="2 3" key="1">
    <citation type="submission" date="2022-05" db="EMBL/GenBank/DDBJ databases">
        <authorList>
            <person name="Zhou X."/>
            <person name="Li K."/>
            <person name="Man Y."/>
        </authorList>
    </citation>
    <scope>NUCLEOTIDE SEQUENCE [LARGE SCALE GENOMIC DNA]</scope>
    <source>
        <strain evidence="2 3">MS405</strain>
    </source>
</reference>